<accession>A0ABR4FT89</accession>
<comment type="caution">
    <text evidence="1">The sequence shown here is derived from an EMBL/GenBank/DDBJ whole genome shotgun (WGS) entry which is preliminary data.</text>
</comment>
<evidence type="ECO:0000313" key="1">
    <source>
        <dbReference type="EMBL" id="KAL2786483.1"/>
    </source>
</evidence>
<protein>
    <submittedName>
        <fullName evidence="1">Uncharacterized protein</fullName>
    </submittedName>
</protein>
<dbReference type="Proteomes" id="UP001610563">
    <property type="component" value="Unassembled WGS sequence"/>
</dbReference>
<dbReference type="EMBL" id="JBFTWV010000116">
    <property type="protein sequence ID" value="KAL2786483.1"/>
    <property type="molecule type" value="Genomic_DNA"/>
</dbReference>
<evidence type="ECO:0000313" key="2">
    <source>
        <dbReference type="Proteomes" id="UP001610563"/>
    </source>
</evidence>
<keyword evidence="2" id="KW-1185">Reference proteome</keyword>
<gene>
    <name evidence="1" type="ORF">BJX66DRAFT_342077</name>
</gene>
<sequence>MTEIYYQDKIRFRTSINGTTKYLTLAVVPVESGGTCWLTLTDEPTPDSNFLIREWNYHNEDRLHFSGDERENTPDSRGNFRLIHIDTRPVGNVGDSYCISMNPYEAEPEVNMGYWGVGWGRAYDLETFALFAVNWPSSDGGVCDGDPVKIRNLVGAKSPPPVGGIGQFLTVREVEGEWRVPGEFAEYGAGQEFVVEKVVEETA</sequence>
<organism evidence="1 2">
    <name type="scientific">Aspergillus keveii</name>
    <dbReference type="NCBI Taxonomy" id="714993"/>
    <lineage>
        <taxon>Eukaryota</taxon>
        <taxon>Fungi</taxon>
        <taxon>Dikarya</taxon>
        <taxon>Ascomycota</taxon>
        <taxon>Pezizomycotina</taxon>
        <taxon>Eurotiomycetes</taxon>
        <taxon>Eurotiomycetidae</taxon>
        <taxon>Eurotiales</taxon>
        <taxon>Aspergillaceae</taxon>
        <taxon>Aspergillus</taxon>
        <taxon>Aspergillus subgen. Nidulantes</taxon>
    </lineage>
</organism>
<name>A0ABR4FT89_9EURO</name>
<reference evidence="1 2" key="1">
    <citation type="submission" date="2024-07" db="EMBL/GenBank/DDBJ databases">
        <title>Section-level genome sequencing and comparative genomics of Aspergillus sections Usti and Cavernicolus.</title>
        <authorList>
            <consortium name="Lawrence Berkeley National Laboratory"/>
            <person name="Nybo J.L."/>
            <person name="Vesth T.C."/>
            <person name="Theobald S."/>
            <person name="Frisvad J.C."/>
            <person name="Larsen T.O."/>
            <person name="Kjaerboelling I."/>
            <person name="Rothschild-Mancinelli K."/>
            <person name="Lyhne E.K."/>
            <person name="Kogle M.E."/>
            <person name="Barry K."/>
            <person name="Clum A."/>
            <person name="Na H."/>
            <person name="Ledsgaard L."/>
            <person name="Lin J."/>
            <person name="Lipzen A."/>
            <person name="Kuo A."/>
            <person name="Riley R."/>
            <person name="Mondo S."/>
            <person name="Labutti K."/>
            <person name="Haridas S."/>
            <person name="Pangalinan J."/>
            <person name="Salamov A.A."/>
            <person name="Simmons B.A."/>
            <person name="Magnuson J.K."/>
            <person name="Chen J."/>
            <person name="Drula E."/>
            <person name="Henrissat B."/>
            <person name="Wiebenga A."/>
            <person name="Lubbers R.J."/>
            <person name="Gomes A.C."/>
            <person name="Makela M.R."/>
            <person name="Stajich J."/>
            <person name="Grigoriev I.V."/>
            <person name="Mortensen U.H."/>
            <person name="De Vries R.P."/>
            <person name="Baker S.E."/>
            <person name="Andersen M.R."/>
        </authorList>
    </citation>
    <scope>NUCLEOTIDE SEQUENCE [LARGE SCALE GENOMIC DNA]</scope>
    <source>
        <strain evidence="1 2">CBS 209.92</strain>
    </source>
</reference>
<proteinExistence type="predicted"/>